<evidence type="ECO:0000259" key="12">
    <source>
        <dbReference type="PROSITE" id="PS50878"/>
    </source>
</evidence>
<keyword evidence="4" id="KW-0540">Nuclease</keyword>
<dbReference type="Gene3D" id="3.30.420.10">
    <property type="entry name" value="Ribonuclease H-like superfamily/Ribonuclease H"/>
    <property type="match status" value="2"/>
</dbReference>
<dbReference type="GO" id="GO:0003964">
    <property type="term" value="F:RNA-directed DNA polymerase activity"/>
    <property type="evidence" value="ECO:0007669"/>
    <property type="project" value="UniProtKB-KW"/>
</dbReference>
<dbReference type="SUPFAM" id="SSF46919">
    <property type="entry name" value="N-terminal Zn binding domain of HIV integrase"/>
    <property type="match status" value="1"/>
</dbReference>
<feature type="domain" description="Reverse transcriptase" evidence="12">
    <location>
        <begin position="40"/>
        <end position="229"/>
    </location>
</feature>
<dbReference type="PROSITE" id="PS50876">
    <property type="entry name" value="ZF_INTEGRASE"/>
    <property type="match status" value="1"/>
</dbReference>
<organism evidence="15 16">
    <name type="scientific">Naja naja</name>
    <name type="common">Indian cobra</name>
    <dbReference type="NCBI Taxonomy" id="35670"/>
    <lineage>
        <taxon>Eukaryota</taxon>
        <taxon>Metazoa</taxon>
        <taxon>Chordata</taxon>
        <taxon>Craniata</taxon>
        <taxon>Vertebrata</taxon>
        <taxon>Euteleostomi</taxon>
        <taxon>Lepidosauria</taxon>
        <taxon>Squamata</taxon>
        <taxon>Bifurcata</taxon>
        <taxon>Unidentata</taxon>
        <taxon>Episquamata</taxon>
        <taxon>Toxicofera</taxon>
        <taxon>Serpentes</taxon>
        <taxon>Colubroidea</taxon>
        <taxon>Elapidae</taxon>
        <taxon>Elapinae</taxon>
        <taxon>Naja</taxon>
    </lineage>
</organism>
<dbReference type="PANTHER" id="PTHR41694:SF3">
    <property type="entry name" value="RNA-DIRECTED DNA POLYMERASE-RELATED"/>
    <property type="match status" value="1"/>
</dbReference>
<dbReference type="InterPro" id="IPR036397">
    <property type="entry name" value="RNaseH_sf"/>
</dbReference>
<dbReference type="PANTHER" id="PTHR41694">
    <property type="entry name" value="ENDOGENOUS RETROVIRUS GROUP K MEMBER POL PROTEIN"/>
    <property type="match status" value="1"/>
</dbReference>
<evidence type="ECO:0000259" key="11">
    <source>
        <dbReference type="PROSITE" id="PS50876"/>
    </source>
</evidence>
<keyword evidence="6" id="KW-0255">Endonuclease</keyword>
<dbReference type="InterPro" id="IPR043502">
    <property type="entry name" value="DNA/RNA_pol_sf"/>
</dbReference>
<sequence length="775" mass="86269">MPVVKPLRLSLKTTNPVWVQQWPLTREKLSALHSLLDEQIMKGHVESSLSPYNTPVFVIKKKSGKWCLLHDLHAINAIINPMGPLQCGLPNPNLIPRDYDLLVIDLKDCFFSIPLHPQVRHLFAFTVPELNNAKPTTRYQWKVLPQGMVNSPTMCQYHVDKILQPFRDLHPLFLIYHYMDDILVVAPGPRGTVIKILPQLTTILTRGGLFVAPDKIQSFPPYQYLGHKLLASYAAPSLPALNLSPQPTLIQLQQYLGAINWARPYMALTTAQLSPLSSALSQGSHPADSITLNDAQNQFLQLVNAALQSRWVDRMTRDVPLDLLIANTPQLPTGAIVQLIDSKLLILEWLHLSHTPRATITTKPMQLATLISRARNRTKHHVPCSLSTWETLFAASDDLQYALADWVGSVSCHPPSDPRLHLAKAVRLTWTPVCTSSLLPTAITVFADGSKTFGACAWQDQQGQWRSATTSPHPSAQRAELAASLLSFQLFSMVPFNLILDSLYVIQIVKSIYQSYLSPLIDTDLLSLLLPLQQAITARTHPFHVSHKCSHQPFPGFLQEGNDIADAAASAMSSPSALVLSPLSPWESHSCFHQNKKALIKQFGISNIEAVAIIQQCPTCSKQALSLPMGVNPRGTSCCEIWQMDVTQYPPFAPWKYLHVSIDIYSGFIMASPQRGEATKQVINHCIRSFAALGRPQQLKTDNGPAYTSAAFAAFCNKWDIVHKFGIPYNSQGQALVERTNQTLKHSLNRYLGTRGNAPWSPGTAKRFKYLFIHA</sequence>
<feature type="domain" description="Integrase catalytic" evidence="14">
    <location>
        <begin position="629"/>
        <end position="775"/>
    </location>
</feature>
<dbReference type="Pfam" id="PF00665">
    <property type="entry name" value="rve"/>
    <property type="match status" value="1"/>
</dbReference>
<evidence type="ECO:0000256" key="4">
    <source>
        <dbReference type="ARBA" id="ARBA00022722"/>
    </source>
</evidence>
<protein>
    <submittedName>
        <fullName evidence="15">Uncharacterized protein</fullName>
    </submittedName>
</protein>
<evidence type="ECO:0000313" key="15">
    <source>
        <dbReference type="Ensembl" id="ENSNNAP00000017884.1"/>
    </source>
</evidence>
<accession>A0A8C7E1Z3</accession>
<dbReference type="InterPro" id="IPR003308">
    <property type="entry name" value="Integrase_Zn-bd_dom_N"/>
</dbReference>
<keyword evidence="2" id="KW-0808">Transferase</keyword>
<evidence type="ECO:0000256" key="10">
    <source>
        <dbReference type="PROSITE-ProRule" id="PRU00450"/>
    </source>
</evidence>
<keyword evidence="8" id="KW-0695">RNA-directed DNA polymerase</keyword>
<evidence type="ECO:0000256" key="9">
    <source>
        <dbReference type="ARBA" id="ARBA00023125"/>
    </source>
</evidence>
<dbReference type="AlphaFoldDB" id="A0A8C7E1Z3"/>
<dbReference type="GO" id="GO:0003677">
    <property type="term" value="F:DNA binding"/>
    <property type="evidence" value="ECO:0007669"/>
    <property type="project" value="UniProtKB-KW"/>
</dbReference>
<dbReference type="Pfam" id="PF06817">
    <property type="entry name" value="RVT_thumb"/>
    <property type="match status" value="1"/>
</dbReference>
<dbReference type="InterPro" id="IPR043128">
    <property type="entry name" value="Rev_trsase/Diguanyl_cyclase"/>
</dbReference>
<dbReference type="GO" id="GO:0035613">
    <property type="term" value="F:RNA stem-loop binding"/>
    <property type="evidence" value="ECO:0007669"/>
    <property type="project" value="TreeGrafter"/>
</dbReference>
<dbReference type="PROSITE" id="PS50994">
    <property type="entry name" value="INTEGRASE"/>
    <property type="match status" value="1"/>
</dbReference>
<keyword evidence="7" id="KW-0378">Hydrolase</keyword>
<dbReference type="OrthoDB" id="9048509at2759"/>
<name>A0A8C7E1Z3_NAJNA</name>
<dbReference type="InterPro" id="IPR010661">
    <property type="entry name" value="RVT_thumb"/>
</dbReference>
<dbReference type="Ensembl" id="ENSNNAT00000018779.1">
    <property type="protein sequence ID" value="ENSNNAP00000017884.1"/>
    <property type="gene ID" value="ENSNNAG00000011977.1"/>
</dbReference>
<evidence type="ECO:0000256" key="6">
    <source>
        <dbReference type="ARBA" id="ARBA00022759"/>
    </source>
</evidence>
<dbReference type="InterPro" id="IPR001584">
    <property type="entry name" value="Integrase_cat-core"/>
</dbReference>
<dbReference type="Pfam" id="PF02022">
    <property type="entry name" value="Integrase_Zn"/>
    <property type="match status" value="1"/>
</dbReference>
<dbReference type="InterPro" id="IPR017856">
    <property type="entry name" value="Integrase-like_N"/>
</dbReference>
<dbReference type="GO" id="GO:0015074">
    <property type="term" value="P:DNA integration"/>
    <property type="evidence" value="ECO:0007669"/>
    <property type="project" value="InterPro"/>
</dbReference>
<dbReference type="Proteomes" id="UP000694559">
    <property type="component" value="Unplaced"/>
</dbReference>
<evidence type="ECO:0000313" key="16">
    <source>
        <dbReference type="Proteomes" id="UP000694559"/>
    </source>
</evidence>
<keyword evidence="3" id="KW-0548">Nucleotidyltransferase</keyword>
<evidence type="ECO:0000256" key="3">
    <source>
        <dbReference type="ARBA" id="ARBA00022695"/>
    </source>
</evidence>
<feature type="domain" description="RNase H type-1" evidence="13">
    <location>
        <begin position="439"/>
        <end position="574"/>
    </location>
</feature>
<dbReference type="GeneTree" id="ENSGT00670000098165"/>
<dbReference type="InterPro" id="IPR000477">
    <property type="entry name" value="RT_dom"/>
</dbReference>
<keyword evidence="9" id="KW-0238">DNA-binding</keyword>
<dbReference type="CDD" id="cd01645">
    <property type="entry name" value="RT_Rtv"/>
    <property type="match status" value="1"/>
</dbReference>
<dbReference type="InterPro" id="IPR012337">
    <property type="entry name" value="RNaseH-like_sf"/>
</dbReference>
<dbReference type="SUPFAM" id="SSF56672">
    <property type="entry name" value="DNA/RNA polymerases"/>
    <property type="match status" value="1"/>
</dbReference>
<evidence type="ECO:0000256" key="1">
    <source>
        <dbReference type="ARBA" id="ARBA00010879"/>
    </source>
</evidence>
<dbReference type="Gene3D" id="3.10.10.10">
    <property type="entry name" value="HIV Type 1 Reverse Transcriptase, subunit A, domain 1"/>
    <property type="match status" value="1"/>
</dbReference>
<keyword evidence="10" id="KW-0863">Zinc-finger</keyword>
<keyword evidence="16" id="KW-1185">Reference proteome</keyword>
<reference evidence="15" key="1">
    <citation type="submission" date="2025-08" db="UniProtKB">
        <authorList>
            <consortium name="Ensembl"/>
        </authorList>
    </citation>
    <scope>IDENTIFICATION</scope>
</reference>
<dbReference type="PROSITE" id="PS50878">
    <property type="entry name" value="RT_POL"/>
    <property type="match status" value="1"/>
</dbReference>
<dbReference type="GO" id="GO:0008270">
    <property type="term" value="F:zinc ion binding"/>
    <property type="evidence" value="ECO:0007669"/>
    <property type="project" value="UniProtKB-KW"/>
</dbReference>
<dbReference type="PROSITE" id="PS50879">
    <property type="entry name" value="RNASE_H_1"/>
    <property type="match status" value="1"/>
</dbReference>
<dbReference type="OMA" id="HQPFPGF"/>
<dbReference type="SUPFAM" id="SSF53098">
    <property type="entry name" value="Ribonuclease H-like"/>
    <property type="match status" value="1"/>
</dbReference>
<proteinExistence type="inferred from homology"/>
<keyword evidence="5" id="KW-0479">Metal-binding</keyword>
<evidence type="ECO:0000259" key="13">
    <source>
        <dbReference type="PROSITE" id="PS50879"/>
    </source>
</evidence>
<comment type="similarity">
    <text evidence="1">Belongs to the beta type-B retroviral polymerase family. HERV class-II K(HML-2) pol subfamily.</text>
</comment>
<evidence type="ECO:0000256" key="5">
    <source>
        <dbReference type="ARBA" id="ARBA00022723"/>
    </source>
</evidence>
<evidence type="ECO:0000256" key="8">
    <source>
        <dbReference type="ARBA" id="ARBA00022918"/>
    </source>
</evidence>
<dbReference type="Pfam" id="PF00078">
    <property type="entry name" value="RVT_1"/>
    <property type="match status" value="1"/>
</dbReference>
<dbReference type="GO" id="GO:0004523">
    <property type="term" value="F:RNA-DNA hybrid ribonuclease activity"/>
    <property type="evidence" value="ECO:0007669"/>
    <property type="project" value="InterPro"/>
</dbReference>
<keyword evidence="10" id="KW-0862">Zinc</keyword>
<evidence type="ECO:0000256" key="2">
    <source>
        <dbReference type="ARBA" id="ARBA00022679"/>
    </source>
</evidence>
<dbReference type="Pfam" id="PF00075">
    <property type="entry name" value="RNase_H"/>
    <property type="match status" value="1"/>
</dbReference>
<dbReference type="Gene3D" id="1.10.10.200">
    <property type="match status" value="1"/>
</dbReference>
<evidence type="ECO:0000259" key="14">
    <source>
        <dbReference type="PROSITE" id="PS50994"/>
    </source>
</evidence>
<feature type="domain" description="Integrase-type" evidence="11">
    <location>
        <begin position="580"/>
        <end position="621"/>
    </location>
</feature>
<reference evidence="15" key="2">
    <citation type="submission" date="2025-09" db="UniProtKB">
        <authorList>
            <consortium name="Ensembl"/>
        </authorList>
    </citation>
    <scope>IDENTIFICATION</scope>
</reference>
<dbReference type="Gene3D" id="3.30.70.270">
    <property type="match status" value="2"/>
</dbReference>
<evidence type="ECO:0000256" key="7">
    <source>
        <dbReference type="ARBA" id="ARBA00022801"/>
    </source>
</evidence>
<dbReference type="InterPro" id="IPR002156">
    <property type="entry name" value="RNaseH_domain"/>
</dbReference>